<dbReference type="GO" id="GO:0003747">
    <property type="term" value="F:translation release factor activity"/>
    <property type="evidence" value="ECO:0007669"/>
    <property type="project" value="InterPro"/>
</dbReference>
<dbReference type="STRING" id="1618392.UW41_C0012G0022"/>
<evidence type="ECO:0000313" key="5">
    <source>
        <dbReference type="EMBL" id="KKT49084.1"/>
    </source>
</evidence>
<dbReference type="InterPro" id="IPR045853">
    <property type="entry name" value="Pep_chain_release_fac_I_sf"/>
</dbReference>
<name>A0A0G1KM97_9BACT</name>
<dbReference type="PANTHER" id="PTHR43804:SF7">
    <property type="entry name" value="LD18447P"/>
    <property type="match status" value="1"/>
</dbReference>
<dbReference type="PANTHER" id="PTHR43804">
    <property type="entry name" value="LD18447P"/>
    <property type="match status" value="1"/>
</dbReference>
<evidence type="ECO:0000256" key="2">
    <source>
        <dbReference type="ARBA" id="ARBA00022481"/>
    </source>
</evidence>
<evidence type="ECO:0000256" key="1">
    <source>
        <dbReference type="ARBA" id="ARBA00010835"/>
    </source>
</evidence>
<dbReference type="Proteomes" id="UP000034172">
    <property type="component" value="Unassembled WGS sequence"/>
</dbReference>
<dbReference type="InterPro" id="IPR000352">
    <property type="entry name" value="Pep_chain_release_fac_I"/>
</dbReference>
<proteinExistence type="inferred from homology"/>
<sequence length="238" mass="27348">METIMKLNPDDFYGFELVEPRGGGGGGRKKKEKHQGIETQKAKKKDLISASRANVLEYAHSHPEVADDIDASIEATLLRLVKIDETNVDLPNLEWYLQWVYRRLNSDEKPSIESECDIEFFKRASGPGGQNNQKVETAVRLVHKYTGMRLVASKLRYQERNKDIALDRAEVLVKDHLDRWMTYVKSKNGEMRKIIVKKIREVLAGSVPENKRESLDVFSRMMARLSEDKSLDIDKQLS</sequence>
<dbReference type="Gene3D" id="3.30.160.20">
    <property type="match status" value="1"/>
</dbReference>
<comment type="caution">
    <text evidence="5">The sequence shown here is derived from an EMBL/GenBank/DDBJ whole genome shotgun (WGS) entry which is preliminary data.</text>
</comment>
<dbReference type="AlphaFoldDB" id="A0A0G1KM97"/>
<gene>
    <name evidence="5" type="ORF">UW41_C0012G0022</name>
</gene>
<comment type="similarity">
    <text evidence="1">Belongs to the prokaryotic/mitochondrial release factor family.</text>
</comment>
<keyword evidence="2" id="KW-0488">Methylation</keyword>
<dbReference type="Pfam" id="PF00472">
    <property type="entry name" value="RF-1"/>
    <property type="match status" value="1"/>
</dbReference>
<organism evidence="5 6">
    <name type="scientific">Candidatus Collierbacteria bacterium GW2011_GWC2_44_18</name>
    <dbReference type="NCBI Taxonomy" id="1618392"/>
    <lineage>
        <taxon>Bacteria</taxon>
        <taxon>Candidatus Collieribacteriota</taxon>
    </lineage>
</organism>
<feature type="domain" description="Prokaryotic-type class I peptide chain release factors" evidence="4">
    <location>
        <begin position="114"/>
        <end position="175"/>
    </location>
</feature>
<dbReference type="SUPFAM" id="SSF75620">
    <property type="entry name" value="Release factor"/>
    <property type="match status" value="1"/>
</dbReference>
<feature type="region of interest" description="Disordered" evidence="3">
    <location>
        <begin position="19"/>
        <end position="43"/>
    </location>
</feature>
<protein>
    <recommendedName>
        <fullName evidence="4">Prokaryotic-type class I peptide chain release factors domain-containing protein</fullName>
    </recommendedName>
</protein>
<evidence type="ECO:0000256" key="3">
    <source>
        <dbReference type="SAM" id="MobiDB-lite"/>
    </source>
</evidence>
<dbReference type="EMBL" id="LCIE01000012">
    <property type="protein sequence ID" value="KKT49084.1"/>
    <property type="molecule type" value="Genomic_DNA"/>
</dbReference>
<accession>A0A0G1KM97</accession>
<evidence type="ECO:0000259" key="4">
    <source>
        <dbReference type="Pfam" id="PF00472"/>
    </source>
</evidence>
<evidence type="ECO:0000313" key="6">
    <source>
        <dbReference type="Proteomes" id="UP000034172"/>
    </source>
</evidence>
<dbReference type="InterPro" id="IPR050057">
    <property type="entry name" value="Prokaryotic/Mito_RF"/>
</dbReference>
<reference evidence="5 6" key="1">
    <citation type="journal article" date="2015" name="Nature">
        <title>rRNA introns, odd ribosomes, and small enigmatic genomes across a large radiation of phyla.</title>
        <authorList>
            <person name="Brown C.T."/>
            <person name="Hug L.A."/>
            <person name="Thomas B.C."/>
            <person name="Sharon I."/>
            <person name="Castelle C.J."/>
            <person name="Singh A."/>
            <person name="Wilkins M.J."/>
            <person name="Williams K.H."/>
            <person name="Banfield J.F."/>
        </authorList>
    </citation>
    <scope>NUCLEOTIDE SEQUENCE [LARGE SCALE GENOMIC DNA]</scope>
</reference>